<feature type="binding site" evidence="16">
    <location>
        <position position="177"/>
    </location>
    <ligand>
        <name>substrate</name>
    </ligand>
</feature>
<evidence type="ECO:0000256" key="10">
    <source>
        <dbReference type="ARBA" id="ARBA00022777"/>
    </source>
</evidence>
<comment type="subcellular location">
    <subcellularLocation>
        <location evidence="3 16">Cytoplasm</location>
    </subcellularLocation>
</comment>
<comment type="cofactor">
    <cofactor evidence="2">
        <name>K(+)</name>
        <dbReference type="ChEBI" id="CHEBI:29103"/>
    </cofactor>
</comment>
<dbReference type="RefSeq" id="WP_012057573.1">
    <property type="nucleotide sequence ID" value="NZ_CP007389.1"/>
</dbReference>
<dbReference type="CDD" id="cd24015">
    <property type="entry name" value="ASKHA_NBD_PanK-III"/>
    <property type="match status" value="1"/>
</dbReference>
<feature type="binding site" evidence="16">
    <location>
        <begin position="6"/>
        <end position="13"/>
    </location>
    <ligand>
        <name>ATP</name>
        <dbReference type="ChEBI" id="CHEBI:30616"/>
    </ligand>
</feature>
<dbReference type="EC" id="2.7.1.33" evidence="6 16"/>
<keyword evidence="11 16" id="KW-0067">ATP-binding</keyword>
<dbReference type="PANTHER" id="PTHR34265">
    <property type="entry name" value="TYPE III PANTOTHENATE KINASE"/>
    <property type="match status" value="1"/>
</dbReference>
<dbReference type="Proteomes" id="UP000185490">
    <property type="component" value="Chromosome"/>
</dbReference>
<keyword evidence="7 16" id="KW-0963">Cytoplasm</keyword>
<evidence type="ECO:0000256" key="14">
    <source>
        <dbReference type="ARBA" id="ARBA00038036"/>
    </source>
</evidence>
<dbReference type="NCBIfam" id="TIGR00671">
    <property type="entry name" value="baf"/>
    <property type="match status" value="1"/>
</dbReference>
<gene>
    <name evidence="16" type="primary">coaX</name>
    <name evidence="17" type="ORF">BW47_07245</name>
</gene>
<proteinExistence type="inferred from homology"/>
<accession>A0ABM6GFP7</accession>
<dbReference type="Pfam" id="PF03309">
    <property type="entry name" value="Pan_kinase"/>
    <property type="match status" value="1"/>
</dbReference>
<dbReference type="InterPro" id="IPR043129">
    <property type="entry name" value="ATPase_NBD"/>
</dbReference>
<feature type="binding site" evidence="16">
    <location>
        <begin position="101"/>
        <end position="104"/>
    </location>
    <ligand>
        <name>substrate</name>
    </ligand>
</feature>
<reference evidence="17 18" key="1">
    <citation type="submission" date="2014-02" db="EMBL/GenBank/DDBJ databases">
        <title>Diversity of Thermotogales isolates from hydrothermal vents.</title>
        <authorList>
            <person name="Haverkamp T.H.A."/>
            <person name="Lossouarn J."/>
            <person name="Geslin C."/>
            <person name="Nesbo C.L."/>
        </authorList>
    </citation>
    <scope>NUCLEOTIDE SEQUENCE [LARGE SCALE GENOMIC DNA]</scope>
    <source>
        <strain evidence="17 18">431</strain>
    </source>
</reference>
<name>A0ABM6GFP7_9BACT</name>
<feature type="active site" description="Proton acceptor" evidence="16">
    <location>
        <position position="103"/>
    </location>
</feature>
<evidence type="ECO:0000256" key="2">
    <source>
        <dbReference type="ARBA" id="ARBA00001958"/>
    </source>
</evidence>
<dbReference type="HAMAP" id="MF_01274">
    <property type="entry name" value="Pantothen_kinase_3"/>
    <property type="match status" value="1"/>
</dbReference>
<evidence type="ECO:0000256" key="8">
    <source>
        <dbReference type="ARBA" id="ARBA00022679"/>
    </source>
</evidence>
<comment type="caution">
    <text evidence="16">Lacks conserved residue(s) required for the propagation of feature annotation.</text>
</comment>
<keyword evidence="9 16" id="KW-0547">Nucleotide-binding</keyword>
<evidence type="ECO:0000256" key="16">
    <source>
        <dbReference type="HAMAP-Rule" id="MF_01274"/>
    </source>
</evidence>
<dbReference type="PANTHER" id="PTHR34265:SF1">
    <property type="entry name" value="TYPE III PANTOTHENATE KINASE"/>
    <property type="match status" value="1"/>
</dbReference>
<keyword evidence="18" id="KW-1185">Reference proteome</keyword>
<dbReference type="SUPFAM" id="SSF53067">
    <property type="entry name" value="Actin-like ATPase domain"/>
    <property type="match status" value="2"/>
</dbReference>
<comment type="function">
    <text evidence="16">Catalyzes the phosphorylation of pantothenate (Pan), the first step in CoA biosynthesis.</text>
</comment>
<protein>
    <recommendedName>
        <fullName evidence="15 16">Type III pantothenate kinase</fullName>
        <ecNumber evidence="6 16">2.7.1.33</ecNumber>
    </recommendedName>
    <alternativeName>
        <fullName evidence="16">PanK-III</fullName>
    </alternativeName>
    <alternativeName>
        <fullName evidence="16">Pantothenic acid kinase</fullName>
    </alternativeName>
</protein>
<dbReference type="NCBIfam" id="NF009848">
    <property type="entry name" value="PRK13318.1-6"/>
    <property type="match status" value="1"/>
</dbReference>
<dbReference type="Gene3D" id="3.30.420.40">
    <property type="match status" value="2"/>
</dbReference>
<evidence type="ECO:0000256" key="6">
    <source>
        <dbReference type="ARBA" id="ARBA00012102"/>
    </source>
</evidence>
<comment type="subunit">
    <text evidence="5 16">Homodimer.</text>
</comment>
<evidence type="ECO:0000256" key="1">
    <source>
        <dbReference type="ARBA" id="ARBA00001206"/>
    </source>
</evidence>
<evidence type="ECO:0000313" key="17">
    <source>
        <dbReference type="EMBL" id="APT74298.1"/>
    </source>
</evidence>
<dbReference type="GO" id="GO:0016301">
    <property type="term" value="F:kinase activity"/>
    <property type="evidence" value="ECO:0007669"/>
    <property type="project" value="UniProtKB-KW"/>
</dbReference>
<evidence type="ECO:0000256" key="3">
    <source>
        <dbReference type="ARBA" id="ARBA00004496"/>
    </source>
</evidence>
<sequence length="247" mass="27684">MKILFDVGNTHTTVALTENGKFFKIKRISTYSIQTEDELYAYLKVFFGETYDEVIVSSVVPNINHVFEFFSKKYAGKSAIFLNAQSYKGITWNVKIPSEIGADRVANIIAAERDYGKDAIVVDFGTAITIDILKEKSYEGGIIIPGFSMMINALFKGTAKLPKVELKPFNGFIGKDTESNIRIGIINTVVEGIGSVINKIKNENFRDVPVIFTGGQSKIIMDYKRDVIYDLELGLRGIYYFYESVVS</sequence>
<feature type="binding site" evidence="16">
    <location>
        <position position="123"/>
    </location>
    <ligand>
        <name>K(+)</name>
        <dbReference type="ChEBI" id="CHEBI:29103"/>
    </ligand>
</feature>
<comment type="pathway">
    <text evidence="4 16">Cofactor biosynthesis; coenzyme A biosynthesis; CoA from (R)-pantothenate: step 1/5.</text>
</comment>
<evidence type="ECO:0000256" key="13">
    <source>
        <dbReference type="ARBA" id="ARBA00022993"/>
    </source>
</evidence>
<evidence type="ECO:0000313" key="18">
    <source>
        <dbReference type="Proteomes" id="UP000185490"/>
    </source>
</evidence>
<comment type="similarity">
    <text evidence="14 16">Belongs to the type III pantothenate kinase family.</text>
</comment>
<feature type="binding site" evidence="16">
    <location>
        <position position="126"/>
    </location>
    <ligand>
        <name>ATP</name>
        <dbReference type="ChEBI" id="CHEBI:30616"/>
    </ligand>
</feature>
<dbReference type="EMBL" id="CP007389">
    <property type="protein sequence ID" value="APT74298.1"/>
    <property type="molecule type" value="Genomic_DNA"/>
</dbReference>
<organism evidence="17 18">
    <name type="scientific">Thermosipho melanesiensis</name>
    <dbReference type="NCBI Taxonomy" id="46541"/>
    <lineage>
        <taxon>Bacteria</taxon>
        <taxon>Thermotogati</taxon>
        <taxon>Thermotogota</taxon>
        <taxon>Thermotogae</taxon>
        <taxon>Thermotogales</taxon>
        <taxon>Fervidobacteriaceae</taxon>
        <taxon>Thermosipho</taxon>
    </lineage>
</organism>
<keyword evidence="12 16" id="KW-0630">Potassium</keyword>
<evidence type="ECO:0000256" key="5">
    <source>
        <dbReference type="ARBA" id="ARBA00011738"/>
    </source>
</evidence>
<evidence type="ECO:0000256" key="11">
    <source>
        <dbReference type="ARBA" id="ARBA00022840"/>
    </source>
</evidence>
<evidence type="ECO:0000256" key="9">
    <source>
        <dbReference type="ARBA" id="ARBA00022741"/>
    </source>
</evidence>
<evidence type="ECO:0000256" key="15">
    <source>
        <dbReference type="ARBA" id="ARBA00040883"/>
    </source>
</evidence>
<keyword evidence="16" id="KW-0479">Metal-binding</keyword>
<keyword evidence="13 16" id="KW-0173">Coenzyme A biosynthesis</keyword>
<comment type="catalytic activity">
    <reaction evidence="1 16">
        <text>(R)-pantothenate + ATP = (R)-4'-phosphopantothenate + ADP + H(+)</text>
        <dbReference type="Rhea" id="RHEA:16373"/>
        <dbReference type="ChEBI" id="CHEBI:10986"/>
        <dbReference type="ChEBI" id="CHEBI:15378"/>
        <dbReference type="ChEBI" id="CHEBI:29032"/>
        <dbReference type="ChEBI" id="CHEBI:30616"/>
        <dbReference type="ChEBI" id="CHEBI:456216"/>
        <dbReference type="EC" id="2.7.1.33"/>
    </reaction>
</comment>
<keyword evidence="10 16" id="KW-0418">Kinase</keyword>
<evidence type="ECO:0000256" key="7">
    <source>
        <dbReference type="ARBA" id="ARBA00022490"/>
    </source>
</evidence>
<evidence type="ECO:0000256" key="12">
    <source>
        <dbReference type="ARBA" id="ARBA00022958"/>
    </source>
</evidence>
<keyword evidence="8 16" id="KW-0808">Transferase</keyword>
<dbReference type="InterPro" id="IPR004619">
    <property type="entry name" value="Type_III_PanK"/>
</dbReference>
<evidence type="ECO:0000256" key="4">
    <source>
        <dbReference type="ARBA" id="ARBA00005225"/>
    </source>
</evidence>
<comment type="cofactor">
    <cofactor evidence="16">
        <name>NH4(+)</name>
        <dbReference type="ChEBI" id="CHEBI:28938"/>
    </cofactor>
    <cofactor evidence="16">
        <name>K(+)</name>
        <dbReference type="ChEBI" id="CHEBI:29103"/>
    </cofactor>
    <text evidence="16">A monovalent cation. Ammonium or potassium.</text>
</comment>